<evidence type="ECO:0000259" key="2">
    <source>
        <dbReference type="Pfam" id="PF04984"/>
    </source>
</evidence>
<keyword evidence="5" id="KW-1185">Reference proteome</keyword>
<comment type="similarity">
    <text evidence="1">Belongs to the myoviridae tail sheath protein family.</text>
</comment>
<dbReference type="EMBL" id="FZNY01000007">
    <property type="protein sequence ID" value="SNS15984.1"/>
    <property type="molecule type" value="Genomic_DNA"/>
</dbReference>
<evidence type="ECO:0000313" key="5">
    <source>
        <dbReference type="Proteomes" id="UP000198379"/>
    </source>
</evidence>
<feature type="domain" description="Tail sheath protein subtilisin-like" evidence="2">
    <location>
        <begin position="341"/>
        <end position="430"/>
    </location>
</feature>
<dbReference type="Proteomes" id="UP000198379">
    <property type="component" value="Unassembled WGS sequence"/>
</dbReference>
<dbReference type="Pfam" id="PF17482">
    <property type="entry name" value="Phage_sheath_1C"/>
    <property type="match status" value="1"/>
</dbReference>
<dbReference type="PANTHER" id="PTHR35861:SF1">
    <property type="entry name" value="PHAGE TAIL SHEATH PROTEIN"/>
    <property type="match status" value="1"/>
</dbReference>
<dbReference type="PANTHER" id="PTHR35861">
    <property type="match status" value="1"/>
</dbReference>
<evidence type="ECO:0008006" key="6">
    <source>
        <dbReference type="Google" id="ProtNLM"/>
    </source>
</evidence>
<reference evidence="4 5" key="1">
    <citation type="submission" date="2017-06" db="EMBL/GenBank/DDBJ databases">
        <authorList>
            <person name="Kim H.J."/>
            <person name="Triplett B.A."/>
        </authorList>
    </citation>
    <scope>NUCLEOTIDE SEQUENCE [LARGE SCALE GENOMIC DNA]</scope>
    <source>
        <strain evidence="4 5">DSM 25597</strain>
    </source>
</reference>
<evidence type="ECO:0000256" key="1">
    <source>
        <dbReference type="ARBA" id="ARBA00008005"/>
    </source>
</evidence>
<evidence type="ECO:0000313" key="4">
    <source>
        <dbReference type="EMBL" id="SNS15984.1"/>
    </source>
</evidence>
<gene>
    <name evidence="4" type="ORF">SAMN06265376_107162</name>
</gene>
<dbReference type="InterPro" id="IPR020287">
    <property type="entry name" value="Tail_sheath_C"/>
</dbReference>
<dbReference type="RefSeq" id="WP_089373160.1">
    <property type="nucleotide sequence ID" value="NZ_BMEP01000004.1"/>
</dbReference>
<sequence length="545" mass="59730">MLTQLKTPGAFIEEVSKFPPSVAQVETAIPVFIGLTEKATRKVDGDLLESLVRITSLLEYETLFGGANKETLELKDDAVNGLTLVTPDTKFLMPYAMQMYFANGGGPCYIISIGDFEDTSDSSALKSRIETCLEAVSREDEITLLVFPDATKTLNEGDFYGMYQIALDQANELKDRFVIIDTYKGNSTELTQLIEEGPSNNTISNLRDSIPGDKYGAAYFPHVKTILNYAYDETAAITHTGTGYNYSAEETLLNNLIAEINADTAGDDLEENRTALLAIFETINETYDFPFDLTPYIDATTSAELVAAYFNNVIDAGGFSSDNLGALSGQKLEDLKGTTVYNEIQALINADPVVLPPSAAMAGVYAKVDSTRGVWKAPANVGLNYVVGPTEKVNNTQQDGLNVDVNAGKSINVIRTFTGKGTLVWGARTLDGNSNEWRYISVRRFFNMVEESVKKASERFVFDSNDANTWIKVKGMIENFLNTQWRAGALAGATPEDAYFVSVGLDETMSAQDILEGRMIVEIGMAAVRPAEFIILRFSHKLQES</sequence>
<dbReference type="AlphaFoldDB" id="A0A239C955"/>
<dbReference type="InterPro" id="IPR052042">
    <property type="entry name" value="Tail_sheath_structural"/>
</dbReference>
<dbReference type="Pfam" id="PF04984">
    <property type="entry name" value="Phage_sheath_1"/>
    <property type="match status" value="1"/>
</dbReference>
<feature type="domain" description="Tail sheath protein C-terminal" evidence="3">
    <location>
        <begin position="434"/>
        <end position="538"/>
    </location>
</feature>
<protein>
    <recommendedName>
        <fullName evidence="6">Tail sheath protein C-terminal domain-containing protein</fullName>
    </recommendedName>
</protein>
<dbReference type="Gene3D" id="3.40.50.11780">
    <property type="match status" value="1"/>
</dbReference>
<accession>A0A239C955</accession>
<evidence type="ECO:0000259" key="3">
    <source>
        <dbReference type="Pfam" id="PF17482"/>
    </source>
</evidence>
<dbReference type="InterPro" id="IPR035089">
    <property type="entry name" value="Phage_sheath_subtilisin"/>
</dbReference>
<dbReference type="OrthoDB" id="9767864at2"/>
<organism evidence="4 5">
    <name type="scientific">Dokdonia pacifica</name>
    <dbReference type="NCBI Taxonomy" id="1627892"/>
    <lineage>
        <taxon>Bacteria</taxon>
        <taxon>Pseudomonadati</taxon>
        <taxon>Bacteroidota</taxon>
        <taxon>Flavobacteriia</taxon>
        <taxon>Flavobacteriales</taxon>
        <taxon>Flavobacteriaceae</taxon>
        <taxon>Dokdonia</taxon>
    </lineage>
</organism>
<name>A0A239C955_9FLAO</name>
<proteinExistence type="inferred from homology"/>